<dbReference type="Proteomes" id="UP001283361">
    <property type="component" value="Unassembled WGS sequence"/>
</dbReference>
<keyword evidence="2" id="KW-1185">Reference proteome</keyword>
<organism evidence="1 2">
    <name type="scientific">Elysia crispata</name>
    <name type="common">lettuce slug</name>
    <dbReference type="NCBI Taxonomy" id="231223"/>
    <lineage>
        <taxon>Eukaryota</taxon>
        <taxon>Metazoa</taxon>
        <taxon>Spiralia</taxon>
        <taxon>Lophotrochozoa</taxon>
        <taxon>Mollusca</taxon>
        <taxon>Gastropoda</taxon>
        <taxon>Heterobranchia</taxon>
        <taxon>Euthyneura</taxon>
        <taxon>Panpulmonata</taxon>
        <taxon>Sacoglossa</taxon>
        <taxon>Placobranchoidea</taxon>
        <taxon>Plakobranchidae</taxon>
        <taxon>Elysia</taxon>
    </lineage>
</organism>
<comment type="caution">
    <text evidence="1">The sequence shown here is derived from an EMBL/GenBank/DDBJ whole genome shotgun (WGS) entry which is preliminary data.</text>
</comment>
<feature type="non-terminal residue" evidence="1">
    <location>
        <position position="1"/>
    </location>
</feature>
<accession>A0AAE1D444</accession>
<gene>
    <name evidence="1" type="ORF">RRG08_015384</name>
</gene>
<evidence type="ECO:0000313" key="2">
    <source>
        <dbReference type="Proteomes" id="UP001283361"/>
    </source>
</evidence>
<evidence type="ECO:0000313" key="1">
    <source>
        <dbReference type="EMBL" id="KAK3756075.1"/>
    </source>
</evidence>
<reference evidence="1" key="1">
    <citation type="journal article" date="2023" name="G3 (Bethesda)">
        <title>A reference genome for the long-term kleptoplast-retaining sea slug Elysia crispata morphotype clarki.</title>
        <authorList>
            <person name="Eastman K.E."/>
            <person name="Pendleton A.L."/>
            <person name="Shaikh M.A."/>
            <person name="Suttiyut T."/>
            <person name="Ogas R."/>
            <person name="Tomko P."/>
            <person name="Gavelis G."/>
            <person name="Widhalm J.R."/>
            <person name="Wisecaver J.H."/>
        </authorList>
    </citation>
    <scope>NUCLEOTIDE SEQUENCE</scope>
    <source>
        <strain evidence="1">ECLA1</strain>
    </source>
</reference>
<name>A0AAE1D444_9GAST</name>
<sequence length="44" mass="4742">EPPLHEKVACVEIILVGVVAGSAATYSALNSLFFDTDMAWPCYL</sequence>
<dbReference type="AlphaFoldDB" id="A0AAE1D444"/>
<dbReference type="EMBL" id="JAWDGP010005566">
    <property type="protein sequence ID" value="KAK3756075.1"/>
    <property type="molecule type" value="Genomic_DNA"/>
</dbReference>
<protein>
    <submittedName>
        <fullName evidence="1">Uncharacterized protein</fullName>
    </submittedName>
</protein>
<proteinExistence type="predicted"/>